<sequence>MIHLTHKIHSNSLEALTTTDIHTRLVEVLKTYTDLARPITDREVARYLDYPDMNAVRPRITELKNLNIIEECGKVKDEITGKKVRLMCLKRNFKFDESGQGVLC</sequence>
<name>A0A6H1ZF85_9ZZZZ</name>
<protein>
    <submittedName>
        <fullName evidence="1">Uncharacterized protein</fullName>
    </submittedName>
</protein>
<reference evidence="1" key="1">
    <citation type="submission" date="2020-03" db="EMBL/GenBank/DDBJ databases">
        <title>The deep terrestrial virosphere.</title>
        <authorList>
            <person name="Holmfeldt K."/>
            <person name="Nilsson E."/>
            <person name="Simone D."/>
            <person name="Lopez-Fernandez M."/>
            <person name="Wu X."/>
            <person name="de Brujin I."/>
            <person name="Lundin D."/>
            <person name="Andersson A."/>
            <person name="Bertilsson S."/>
            <person name="Dopson M."/>
        </authorList>
    </citation>
    <scope>NUCLEOTIDE SEQUENCE</scope>
    <source>
        <strain evidence="1">TM448A00287</strain>
        <strain evidence="2">TM448B00362</strain>
    </source>
</reference>
<accession>A0A6H1ZF85</accession>
<organism evidence="1">
    <name type="scientific">viral metagenome</name>
    <dbReference type="NCBI Taxonomy" id="1070528"/>
    <lineage>
        <taxon>unclassified sequences</taxon>
        <taxon>metagenomes</taxon>
        <taxon>organismal metagenomes</taxon>
    </lineage>
</organism>
<evidence type="ECO:0000313" key="2">
    <source>
        <dbReference type="EMBL" id="QJH95301.1"/>
    </source>
</evidence>
<gene>
    <name evidence="1" type="ORF">TM448A00287_0047</name>
    <name evidence="2" type="ORF">TM448B00362_0047</name>
</gene>
<dbReference type="EMBL" id="MT144616">
    <property type="protein sequence ID" value="QJH95301.1"/>
    <property type="molecule type" value="Genomic_DNA"/>
</dbReference>
<proteinExistence type="predicted"/>
<dbReference type="AlphaFoldDB" id="A0A6H1ZF85"/>
<evidence type="ECO:0000313" key="1">
    <source>
        <dbReference type="EMBL" id="QJA45925.1"/>
    </source>
</evidence>
<dbReference type="EMBL" id="MT143999">
    <property type="protein sequence ID" value="QJA45925.1"/>
    <property type="molecule type" value="Genomic_DNA"/>
</dbReference>